<dbReference type="CDD" id="cd06225">
    <property type="entry name" value="HAMP"/>
    <property type="match status" value="1"/>
</dbReference>
<dbReference type="Gene3D" id="3.30.565.10">
    <property type="entry name" value="Histidine kinase-like ATPase, C-terminal domain"/>
    <property type="match status" value="1"/>
</dbReference>
<protein>
    <recommendedName>
        <fullName evidence="3">histidine kinase</fullName>
        <ecNumber evidence="3">2.7.13.3</ecNumber>
    </recommendedName>
</protein>
<dbReference type="Pfam" id="PF08376">
    <property type="entry name" value="NIT"/>
    <property type="match status" value="1"/>
</dbReference>
<keyword evidence="6" id="KW-0418">Kinase</keyword>
<feature type="transmembrane region" description="Helical" evidence="7">
    <location>
        <begin position="304"/>
        <end position="325"/>
    </location>
</feature>
<dbReference type="SMART" id="SM00388">
    <property type="entry name" value="HisKA"/>
    <property type="match status" value="1"/>
</dbReference>
<dbReference type="Pfam" id="PF00512">
    <property type="entry name" value="HisKA"/>
    <property type="match status" value="1"/>
</dbReference>
<organism evidence="10 11">
    <name type="scientific">Flaviaesturariibacter amylovorans</name>
    <dbReference type="NCBI Taxonomy" id="1084520"/>
    <lineage>
        <taxon>Bacteria</taxon>
        <taxon>Pseudomonadati</taxon>
        <taxon>Bacteroidota</taxon>
        <taxon>Chitinophagia</taxon>
        <taxon>Chitinophagales</taxon>
        <taxon>Chitinophagaceae</taxon>
        <taxon>Flaviaestuariibacter</taxon>
    </lineage>
</organism>
<feature type="transmembrane region" description="Helical" evidence="7">
    <location>
        <begin position="12"/>
        <end position="33"/>
    </location>
</feature>
<dbReference type="EC" id="2.7.13.3" evidence="3"/>
<dbReference type="Proteomes" id="UP001501725">
    <property type="component" value="Unassembled WGS sequence"/>
</dbReference>
<evidence type="ECO:0000256" key="1">
    <source>
        <dbReference type="ARBA" id="ARBA00000085"/>
    </source>
</evidence>
<feature type="domain" description="Histidine kinase" evidence="8">
    <location>
        <begin position="440"/>
        <end position="662"/>
    </location>
</feature>
<evidence type="ECO:0000256" key="6">
    <source>
        <dbReference type="ARBA" id="ARBA00022777"/>
    </source>
</evidence>
<dbReference type="InterPro" id="IPR050351">
    <property type="entry name" value="BphY/WalK/GraS-like"/>
</dbReference>
<comment type="subcellular location">
    <subcellularLocation>
        <location evidence="2">Membrane</location>
    </subcellularLocation>
</comment>
<keyword evidence="4" id="KW-0597">Phosphoprotein</keyword>
<comment type="catalytic activity">
    <reaction evidence="1">
        <text>ATP + protein L-histidine = ADP + protein N-phospho-L-histidine.</text>
        <dbReference type="EC" id="2.7.13.3"/>
    </reaction>
</comment>
<evidence type="ECO:0000259" key="9">
    <source>
        <dbReference type="PROSITE" id="PS50885"/>
    </source>
</evidence>
<dbReference type="InterPro" id="IPR003594">
    <property type="entry name" value="HATPase_dom"/>
</dbReference>
<dbReference type="PRINTS" id="PR00344">
    <property type="entry name" value="BCTRLSENSOR"/>
</dbReference>
<dbReference type="InterPro" id="IPR003660">
    <property type="entry name" value="HAMP_dom"/>
</dbReference>
<feature type="domain" description="HAMP" evidence="9">
    <location>
        <begin position="371"/>
        <end position="414"/>
    </location>
</feature>
<keyword evidence="7" id="KW-0472">Membrane</keyword>
<dbReference type="Pfam" id="PF00672">
    <property type="entry name" value="HAMP"/>
    <property type="match status" value="2"/>
</dbReference>
<dbReference type="PROSITE" id="PS50109">
    <property type="entry name" value="HIS_KIN"/>
    <property type="match status" value="1"/>
</dbReference>
<evidence type="ECO:0000256" key="4">
    <source>
        <dbReference type="ARBA" id="ARBA00022553"/>
    </source>
</evidence>
<evidence type="ECO:0000313" key="10">
    <source>
        <dbReference type="EMBL" id="GAA4323574.1"/>
    </source>
</evidence>
<evidence type="ECO:0000256" key="5">
    <source>
        <dbReference type="ARBA" id="ARBA00022679"/>
    </source>
</evidence>
<keyword evidence="7" id="KW-1133">Transmembrane helix</keyword>
<comment type="caution">
    <text evidence="10">The sequence shown here is derived from an EMBL/GenBank/DDBJ whole genome shotgun (WGS) entry which is preliminary data.</text>
</comment>
<dbReference type="InterPro" id="IPR036097">
    <property type="entry name" value="HisK_dim/P_sf"/>
</dbReference>
<sequence length="664" mass="75075">MNAFFRRLPLLAKLMLIGFIPLCFLIFLTIEVYQEKTEKLRLFRQYHSFIDESADINALIDALQEERKYSFDYAMTRSMRPELERQRPRTDSLIRRLLRCGDPALEGFTGYTRLGQLDSIRNGIDSFSTAPNGVMHFYSNTVFRLNTLNTLPPANTAFLHPVYKDLVAQKILSEMMTYLGIIRSNIYNVLHTGRYATETLAGSAGAYDVYRSYEAEFRAKATPDMLAQYDGLRRSTPFGHTTAYIDSLFKRFAFDSTYTAVAWWKVSDEGVGALRNFQHRIWDRLNTTVNTLHQEEEAARRRTLVLMVLSLLSVITAVTYIVYLITQSLLRLRRAAERIAKGEAGESLQPESKDALGSLAVSISTIDQSNRALANAATAIGRGDFDAVITPRSEHDLLAQALIRMREALRQYRERMEHLVAVRTEELARSNEDLQRFAHVASHDLKEPLRKISTFSGILSENEKETLTEKGRIYLEKISDASRRMAGMIEGVLTYSTLSAAQHPNEPVDLNRVLSDVQSDLELAILQKGARIEFGTLPVVPGIALLLHQLFANLLNNALKFTKPGTAPHIHISARQEERGTDGQRKAFWHFEVRDNGIGFDQDQADRMFAVFTRLPTRDSYEGTGLGLALCKRIVQRHGGDIYARSRQGEGATFHVLLPARISG</sequence>
<dbReference type="SUPFAM" id="SSF55874">
    <property type="entry name" value="ATPase domain of HSP90 chaperone/DNA topoisomerase II/histidine kinase"/>
    <property type="match status" value="1"/>
</dbReference>
<dbReference type="RefSeq" id="WP_345253958.1">
    <property type="nucleotide sequence ID" value="NZ_BAABGY010000004.1"/>
</dbReference>
<dbReference type="SUPFAM" id="SSF47384">
    <property type="entry name" value="Homodimeric domain of signal transducing histidine kinase"/>
    <property type="match status" value="1"/>
</dbReference>
<keyword evidence="11" id="KW-1185">Reference proteome</keyword>
<dbReference type="PROSITE" id="PS50885">
    <property type="entry name" value="HAMP"/>
    <property type="match status" value="1"/>
</dbReference>
<dbReference type="EMBL" id="BAABGY010000004">
    <property type="protein sequence ID" value="GAA4323574.1"/>
    <property type="molecule type" value="Genomic_DNA"/>
</dbReference>
<dbReference type="SMART" id="SM00387">
    <property type="entry name" value="HATPase_c"/>
    <property type="match status" value="1"/>
</dbReference>
<dbReference type="InterPro" id="IPR036890">
    <property type="entry name" value="HATPase_C_sf"/>
</dbReference>
<reference evidence="11" key="1">
    <citation type="journal article" date="2019" name="Int. J. Syst. Evol. Microbiol.">
        <title>The Global Catalogue of Microorganisms (GCM) 10K type strain sequencing project: providing services to taxonomists for standard genome sequencing and annotation.</title>
        <authorList>
            <consortium name="The Broad Institute Genomics Platform"/>
            <consortium name="The Broad Institute Genome Sequencing Center for Infectious Disease"/>
            <person name="Wu L."/>
            <person name="Ma J."/>
        </authorList>
    </citation>
    <scope>NUCLEOTIDE SEQUENCE [LARGE SCALE GENOMIC DNA]</scope>
    <source>
        <strain evidence="11">JCM 17919</strain>
    </source>
</reference>
<keyword evidence="7" id="KW-0812">Transmembrane</keyword>
<name>A0ABP8GFV8_9BACT</name>
<dbReference type="Gene3D" id="6.10.340.10">
    <property type="match status" value="1"/>
</dbReference>
<dbReference type="InterPro" id="IPR013587">
    <property type="entry name" value="Nitrate/nitrite_sensing"/>
</dbReference>
<keyword evidence="5" id="KW-0808">Transferase</keyword>
<evidence type="ECO:0000256" key="7">
    <source>
        <dbReference type="SAM" id="Phobius"/>
    </source>
</evidence>
<dbReference type="InterPro" id="IPR004358">
    <property type="entry name" value="Sig_transdc_His_kin-like_C"/>
</dbReference>
<dbReference type="InterPro" id="IPR005467">
    <property type="entry name" value="His_kinase_dom"/>
</dbReference>
<dbReference type="Gene3D" id="1.10.287.130">
    <property type="match status" value="1"/>
</dbReference>
<dbReference type="PANTHER" id="PTHR42878">
    <property type="entry name" value="TWO-COMPONENT HISTIDINE KINASE"/>
    <property type="match status" value="1"/>
</dbReference>
<dbReference type="PANTHER" id="PTHR42878:SF15">
    <property type="entry name" value="BACTERIOPHYTOCHROME"/>
    <property type="match status" value="1"/>
</dbReference>
<evidence type="ECO:0000256" key="3">
    <source>
        <dbReference type="ARBA" id="ARBA00012438"/>
    </source>
</evidence>
<dbReference type="Pfam" id="PF02518">
    <property type="entry name" value="HATPase_c"/>
    <property type="match status" value="1"/>
</dbReference>
<dbReference type="InterPro" id="IPR003661">
    <property type="entry name" value="HisK_dim/P_dom"/>
</dbReference>
<accession>A0ABP8GFV8</accession>
<evidence type="ECO:0000259" key="8">
    <source>
        <dbReference type="PROSITE" id="PS50109"/>
    </source>
</evidence>
<gene>
    <name evidence="10" type="ORF">GCM10023184_10480</name>
</gene>
<proteinExistence type="predicted"/>
<evidence type="ECO:0000256" key="2">
    <source>
        <dbReference type="ARBA" id="ARBA00004370"/>
    </source>
</evidence>
<evidence type="ECO:0000313" key="11">
    <source>
        <dbReference type="Proteomes" id="UP001501725"/>
    </source>
</evidence>
<dbReference type="CDD" id="cd00082">
    <property type="entry name" value="HisKA"/>
    <property type="match status" value="1"/>
</dbReference>